<dbReference type="CDD" id="cd03801">
    <property type="entry name" value="GT4_PimA-like"/>
    <property type="match status" value="1"/>
</dbReference>
<evidence type="ECO:0000259" key="3">
    <source>
        <dbReference type="Pfam" id="PF13439"/>
    </source>
</evidence>
<sequence length="365" mass="40839">MKVFVTGTRGIPDIQGGVETHCEQLYPPMKVQQDIDITVIRRSAYVTPANNIGIYKDIRVKNLYSPKSKSFEAIVHSFLAVLYAAIKRPDILHIHAVGPNLVTPLAQLLGLRVVMTHHGPDYERKKWGRLAKTFLKLGEWAGVKFASKVIVISNGIGKGIDQKYGRKDYILIPNGVPKAVKDNGVDYISSLGLEPQGYIFALGRFVPEKGFDYLIKAWKQSSASKDFKLVIAGDADHETDYSLKLKELAKKEGVILTGFIKGSPLYQLYTHAKLFVIPSFYEGLPIALLEAMSYDLNILASDIEPNLEVKLPSTTYFKTGSIEDLSTRINEKLADSTASCSYDMSRYNWDSIAKETYFVYKKVLE</sequence>
<dbReference type="Gene3D" id="3.40.50.2000">
    <property type="entry name" value="Glycogen Phosphorylase B"/>
    <property type="match status" value="2"/>
</dbReference>
<dbReference type="GO" id="GO:0009103">
    <property type="term" value="P:lipopolysaccharide biosynthetic process"/>
    <property type="evidence" value="ECO:0007669"/>
    <property type="project" value="TreeGrafter"/>
</dbReference>
<feature type="domain" description="Glycosyltransferase subfamily 4-like N-terminal" evidence="3">
    <location>
        <begin position="16"/>
        <end position="177"/>
    </location>
</feature>
<feature type="domain" description="Glycosyl transferase family 1" evidence="2">
    <location>
        <begin position="195"/>
        <end position="336"/>
    </location>
</feature>
<dbReference type="Pfam" id="PF00534">
    <property type="entry name" value="Glycos_transf_1"/>
    <property type="match status" value="1"/>
</dbReference>
<reference evidence="4 5" key="1">
    <citation type="submission" date="2019-03" db="EMBL/GenBank/DDBJ databases">
        <title>Genomic Encyclopedia of Archaeal and Bacterial Type Strains, Phase II (KMG-II): from individual species to whole genera.</title>
        <authorList>
            <person name="Goeker M."/>
        </authorList>
    </citation>
    <scope>NUCLEOTIDE SEQUENCE [LARGE SCALE GENOMIC DNA]</scope>
    <source>
        <strain evidence="4 5">RL-C</strain>
    </source>
</reference>
<evidence type="ECO:0000259" key="2">
    <source>
        <dbReference type="Pfam" id="PF00534"/>
    </source>
</evidence>
<dbReference type="InterPro" id="IPR001296">
    <property type="entry name" value="Glyco_trans_1"/>
</dbReference>
<dbReference type="InterPro" id="IPR028098">
    <property type="entry name" value="Glyco_trans_4-like_N"/>
</dbReference>
<protein>
    <submittedName>
        <fullName evidence="4">Glycosyltransferase involved in cell wall biosynthesis</fullName>
    </submittedName>
</protein>
<accession>A0A4R2ET66</accession>
<gene>
    <name evidence="4" type="ORF">CLV25_102104</name>
</gene>
<dbReference type="PANTHER" id="PTHR46401">
    <property type="entry name" value="GLYCOSYLTRANSFERASE WBBK-RELATED"/>
    <property type="match status" value="1"/>
</dbReference>
<name>A0A4R2ET66_9BACT</name>
<proteinExistence type="predicted"/>
<evidence type="ECO:0000256" key="1">
    <source>
        <dbReference type="ARBA" id="ARBA00022679"/>
    </source>
</evidence>
<dbReference type="Proteomes" id="UP000294830">
    <property type="component" value="Unassembled WGS sequence"/>
</dbReference>
<dbReference type="OrthoDB" id="9801609at2"/>
<evidence type="ECO:0000313" key="4">
    <source>
        <dbReference type="EMBL" id="TCN72141.1"/>
    </source>
</evidence>
<organism evidence="4 5">
    <name type="scientific">Acetobacteroides hydrogenigenes</name>
    <dbReference type="NCBI Taxonomy" id="979970"/>
    <lineage>
        <taxon>Bacteria</taxon>
        <taxon>Pseudomonadati</taxon>
        <taxon>Bacteroidota</taxon>
        <taxon>Bacteroidia</taxon>
        <taxon>Bacteroidales</taxon>
        <taxon>Rikenellaceae</taxon>
        <taxon>Acetobacteroides</taxon>
    </lineage>
</organism>
<dbReference type="PANTHER" id="PTHR46401:SF2">
    <property type="entry name" value="GLYCOSYLTRANSFERASE WBBK-RELATED"/>
    <property type="match status" value="1"/>
</dbReference>
<dbReference type="GO" id="GO:0016757">
    <property type="term" value="F:glycosyltransferase activity"/>
    <property type="evidence" value="ECO:0007669"/>
    <property type="project" value="InterPro"/>
</dbReference>
<dbReference type="AlphaFoldDB" id="A0A4R2ET66"/>
<dbReference type="EMBL" id="SLWB01000002">
    <property type="protein sequence ID" value="TCN72141.1"/>
    <property type="molecule type" value="Genomic_DNA"/>
</dbReference>
<dbReference type="Pfam" id="PF13439">
    <property type="entry name" value="Glyco_transf_4"/>
    <property type="match status" value="1"/>
</dbReference>
<dbReference type="SUPFAM" id="SSF53756">
    <property type="entry name" value="UDP-Glycosyltransferase/glycogen phosphorylase"/>
    <property type="match status" value="1"/>
</dbReference>
<keyword evidence="5" id="KW-1185">Reference proteome</keyword>
<evidence type="ECO:0000313" key="5">
    <source>
        <dbReference type="Proteomes" id="UP000294830"/>
    </source>
</evidence>
<dbReference type="RefSeq" id="WP_131838209.1">
    <property type="nucleotide sequence ID" value="NZ_SLWB01000002.1"/>
</dbReference>
<comment type="caution">
    <text evidence="4">The sequence shown here is derived from an EMBL/GenBank/DDBJ whole genome shotgun (WGS) entry which is preliminary data.</text>
</comment>
<keyword evidence="1 4" id="KW-0808">Transferase</keyword>